<keyword evidence="2" id="KW-1185">Reference proteome</keyword>
<dbReference type="AlphaFoldDB" id="A0A7H0K7T9"/>
<protein>
    <submittedName>
        <fullName evidence="1">Uncharacterized protein</fullName>
    </submittedName>
</protein>
<evidence type="ECO:0000313" key="2">
    <source>
        <dbReference type="Proteomes" id="UP000577408"/>
    </source>
</evidence>
<reference evidence="1 2" key="1">
    <citation type="submission" date="2020-05" db="EMBL/GenBank/DDBJ databases">
        <title>Descriptions of Corynebacterium xxxx sp. nov., Corynebacterium yyyy sp. nov. and Corynebacterium zzzz sp. nov.</title>
        <authorList>
            <person name="Zhang G."/>
        </authorList>
    </citation>
    <scope>NUCLEOTIDE SEQUENCE [LARGE SCALE GENOMIC DNA]</scope>
    <source>
        <strain evidence="2">zg-913</strain>
    </source>
</reference>
<sequence length="285" mass="30805">MFGPAILARTLSEYGPPTSGGLRWQYHSRSDRHSKVASWGVAFDLMLASSLLREHAKQDKVVLGINHTMSDFVSKRSKDLDLVIARPAGPIEDANPQTLVSLVDKYGIELLPEEADALQSLPELTVGPVGSVLVAMEAKAAMTAHGKAQPRLYDELSSSHLCIHGESQTALAIGYVQVNVSDQFISSNPKNVGLMTRGLEPDVSIHKQPADTLSMMNKLSQLRTRADSSGVGFDALGVTVLKMVNDGTPVEIVNDPPAPAPGAPFHYATMIMRMATRYDTQFRGI</sequence>
<accession>A0A7H0K7T9</accession>
<comment type="caution">
    <text evidence="1">The sequence shown here is derived from an EMBL/GenBank/DDBJ whole genome shotgun (WGS) entry which is preliminary data.</text>
</comment>
<dbReference type="Proteomes" id="UP000577408">
    <property type="component" value="Unassembled WGS sequence"/>
</dbReference>
<dbReference type="RefSeq" id="WP_181192314.1">
    <property type="nucleotide sequence ID" value="NZ_JABFED010000004.1"/>
</dbReference>
<evidence type="ECO:0000313" key="1">
    <source>
        <dbReference type="EMBL" id="MBA1837602.1"/>
    </source>
</evidence>
<dbReference type="EMBL" id="JABFED010000004">
    <property type="protein sequence ID" value="MBA1837602.1"/>
    <property type="molecule type" value="Genomic_DNA"/>
</dbReference>
<proteinExistence type="predicted"/>
<organism evidence="1 2">
    <name type="scientific">Corynebacterium wankanglinii</name>
    <dbReference type="NCBI Taxonomy" id="2735136"/>
    <lineage>
        <taxon>Bacteria</taxon>
        <taxon>Bacillati</taxon>
        <taxon>Actinomycetota</taxon>
        <taxon>Actinomycetes</taxon>
        <taxon>Mycobacteriales</taxon>
        <taxon>Corynebacteriaceae</taxon>
        <taxon>Corynebacterium</taxon>
    </lineage>
</organism>
<name>A0A7H0K7T9_9CORY</name>
<gene>
    <name evidence="1" type="ORF">HMA55_06785</name>
</gene>